<feature type="transmembrane region" description="Helical" evidence="10">
    <location>
        <begin position="155"/>
        <end position="178"/>
    </location>
</feature>
<feature type="transmembrane region" description="Helical" evidence="10">
    <location>
        <begin position="362"/>
        <end position="386"/>
    </location>
</feature>
<dbReference type="RefSeq" id="XP_044548718.1">
    <property type="nucleotide sequence ID" value="XM_044694709.1"/>
</dbReference>
<dbReference type="PANTHER" id="PTHR11003:SF291">
    <property type="entry name" value="IP11374P"/>
    <property type="match status" value="1"/>
</dbReference>
<name>A0AA88GLB3_NAELO</name>
<dbReference type="GO" id="GO:0005886">
    <property type="term" value="C:plasma membrane"/>
    <property type="evidence" value="ECO:0007669"/>
    <property type="project" value="TreeGrafter"/>
</dbReference>
<dbReference type="Proteomes" id="UP000816034">
    <property type="component" value="Unassembled WGS sequence"/>
</dbReference>
<dbReference type="GO" id="GO:0030322">
    <property type="term" value="P:stabilization of membrane potential"/>
    <property type="evidence" value="ECO:0007669"/>
    <property type="project" value="TreeGrafter"/>
</dbReference>
<feature type="compositionally biased region" description="Low complexity" evidence="9">
    <location>
        <begin position="1"/>
        <end position="21"/>
    </location>
</feature>
<evidence type="ECO:0000256" key="7">
    <source>
        <dbReference type="ARBA" id="ARBA00023303"/>
    </source>
</evidence>
<dbReference type="Gene3D" id="1.10.287.70">
    <property type="match status" value="2"/>
</dbReference>
<dbReference type="GO" id="GO:0022841">
    <property type="term" value="F:potassium ion leak channel activity"/>
    <property type="evidence" value="ECO:0007669"/>
    <property type="project" value="TreeGrafter"/>
</dbReference>
<keyword evidence="13" id="KW-1185">Reference proteome</keyword>
<proteinExistence type="inferred from homology"/>
<dbReference type="GO" id="GO:0015271">
    <property type="term" value="F:outward rectifier potassium channel activity"/>
    <property type="evidence" value="ECO:0007669"/>
    <property type="project" value="TreeGrafter"/>
</dbReference>
<evidence type="ECO:0000256" key="2">
    <source>
        <dbReference type="ARBA" id="ARBA00022448"/>
    </source>
</evidence>
<comment type="subcellular location">
    <subcellularLocation>
        <location evidence="1">Membrane</location>
        <topology evidence="1">Multi-pass membrane protein</topology>
    </subcellularLocation>
</comment>
<feature type="region of interest" description="Disordered" evidence="9">
    <location>
        <begin position="1"/>
        <end position="33"/>
    </location>
</feature>
<evidence type="ECO:0000256" key="3">
    <source>
        <dbReference type="ARBA" id="ARBA00022692"/>
    </source>
</evidence>
<comment type="similarity">
    <text evidence="8">Belongs to the two pore domain potassium channel (TC 1.A.1.8) family.</text>
</comment>
<keyword evidence="2 8" id="KW-0813">Transport</keyword>
<feature type="domain" description="Potassium channel" evidence="11">
    <location>
        <begin position="202"/>
        <end position="261"/>
    </location>
</feature>
<dbReference type="GeneID" id="68097461"/>
<dbReference type="EMBL" id="PYSW02000022">
    <property type="protein sequence ID" value="KAG2383039.1"/>
    <property type="molecule type" value="Genomic_DNA"/>
</dbReference>
<evidence type="ECO:0000256" key="6">
    <source>
        <dbReference type="ARBA" id="ARBA00023136"/>
    </source>
</evidence>
<keyword evidence="6 10" id="KW-0472">Membrane</keyword>
<accession>A0AA88GLB3</accession>
<evidence type="ECO:0000256" key="8">
    <source>
        <dbReference type="RuleBase" id="RU003857"/>
    </source>
</evidence>
<reference evidence="12 13" key="1">
    <citation type="journal article" date="2018" name="BMC Genomics">
        <title>The genome of Naegleria lovaniensis, the basis for a comparative approach to unravel pathogenicity factors of the human pathogenic amoeba N. fowleri.</title>
        <authorList>
            <person name="Liechti N."/>
            <person name="Schurch N."/>
            <person name="Bruggmann R."/>
            <person name="Wittwer M."/>
        </authorList>
    </citation>
    <scope>NUCLEOTIDE SEQUENCE [LARGE SCALE GENOMIC DNA]</scope>
    <source>
        <strain evidence="12 13">ATCC 30569</strain>
    </source>
</reference>
<organism evidence="12 13">
    <name type="scientific">Naegleria lovaniensis</name>
    <name type="common">Amoeba</name>
    <dbReference type="NCBI Taxonomy" id="51637"/>
    <lineage>
        <taxon>Eukaryota</taxon>
        <taxon>Discoba</taxon>
        <taxon>Heterolobosea</taxon>
        <taxon>Tetramitia</taxon>
        <taxon>Eutetramitia</taxon>
        <taxon>Vahlkampfiidae</taxon>
        <taxon>Naegleria</taxon>
    </lineage>
</organism>
<keyword evidence="7 8" id="KW-0407">Ion channel</keyword>
<evidence type="ECO:0000256" key="5">
    <source>
        <dbReference type="ARBA" id="ARBA00023065"/>
    </source>
</evidence>
<protein>
    <recommendedName>
        <fullName evidence="11">Potassium channel domain-containing protein</fullName>
    </recommendedName>
</protein>
<keyword evidence="5 8" id="KW-0406">Ion transport</keyword>
<dbReference type="InterPro" id="IPR013099">
    <property type="entry name" value="K_chnl_dom"/>
</dbReference>
<feature type="transmembrane region" description="Helical" evidence="10">
    <location>
        <begin position="237"/>
        <end position="258"/>
    </location>
</feature>
<dbReference type="PANTHER" id="PTHR11003">
    <property type="entry name" value="POTASSIUM CHANNEL, SUBFAMILY K"/>
    <property type="match status" value="1"/>
</dbReference>
<dbReference type="Pfam" id="PF07885">
    <property type="entry name" value="Ion_trans_2"/>
    <property type="match status" value="2"/>
</dbReference>
<evidence type="ECO:0000256" key="10">
    <source>
        <dbReference type="SAM" id="Phobius"/>
    </source>
</evidence>
<feature type="transmembrane region" description="Helical" evidence="10">
    <location>
        <begin position="308"/>
        <end position="329"/>
    </location>
</feature>
<evidence type="ECO:0000256" key="4">
    <source>
        <dbReference type="ARBA" id="ARBA00022989"/>
    </source>
</evidence>
<gene>
    <name evidence="12" type="ORF">C9374_005006</name>
</gene>
<feature type="domain" description="Potassium channel" evidence="11">
    <location>
        <begin position="315"/>
        <end position="387"/>
    </location>
</feature>
<comment type="caution">
    <text evidence="12">The sequence shown here is derived from an EMBL/GenBank/DDBJ whole genome shotgun (WGS) entry which is preliminary data.</text>
</comment>
<evidence type="ECO:0000256" key="9">
    <source>
        <dbReference type="SAM" id="MobiDB-lite"/>
    </source>
</evidence>
<dbReference type="SUPFAM" id="SSF81324">
    <property type="entry name" value="Voltage-gated potassium channels"/>
    <property type="match status" value="2"/>
</dbReference>
<evidence type="ECO:0000256" key="1">
    <source>
        <dbReference type="ARBA" id="ARBA00004141"/>
    </source>
</evidence>
<evidence type="ECO:0000259" key="11">
    <source>
        <dbReference type="Pfam" id="PF07885"/>
    </source>
</evidence>
<keyword evidence="3 8" id="KW-0812">Transmembrane</keyword>
<evidence type="ECO:0000313" key="12">
    <source>
        <dbReference type="EMBL" id="KAG2383039.1"/>
    </source>
</evidence>
<keyword evidence="4 10" id="KW-1133">Transmembrane helix</keyword>
<dbReference type="PRINTS" id="PR01333">
    <property type="entry name" value="2POREKCHANEL"/>
</dbReference>
<dbReference type="InterPro" id="IPR003280">
    <property type="entry name" value="2pore_dom_K_chnl"/>
</dbReference>
<evidence type="ECO:0000313" key="13">
    <source>
        <dbReference type="Proteomes" id="UP000816034"/>
    </source>
</evidence>
<dbReference type="AlphaFoldDB" id="A0AA88GLB3"/>
<sequence length="410" mass="46810">MTTDNNTTLTATTVDHNNNNNSQTNSPLLSEDKSAPIELKTVSSSNKEDLTLQQCVISDQEFPTSHFQQNHTLTLENYDWIKTVLGGDDKFDPDHKMFETLLLEKENIKSEHAKNSLKISDFAFALVKNRYDKYFNEDTKYATCCNIKELLKHSIVLVIMTVVVIVFLLVSAIPIWAIEGGNELRQMRENNITLTNENGTITQLEKWNYGNSVYYCLVTFTTIGYGDFYATTTGGRVYIGFFGLAGIAIMGSLLVIIGKTTTGTVKSILMSISIGMYKAVNFCRGRRDLKLRHSDRLYKFLSHPLTQFSYYTFFWLSYVFVCAAIFLAIEGWSYGDSCWYCFVTLGTIGYGDFYPKTRGGKVFFMFFAIIGLGFEAIMIGLISEVVMECLDKLKKKVREWWIKLFKKRKH</sequence>